<gene>
    <name evidence="3" type="ORF">CY34DRAFT_533805</name>
</gene>
<feature type="transmembrane region" description="Helical" evidence="2">
    <location>
        <begin position="503"/>
        <end position="523"/>
    </location>
</feature>
<evidence type="ECO:0000256" key="2">
    <source>
        <dbReference type="SAM" id="Phobius"/>
    </source>
</evidence>
<dbReference type="AlphaFoldDB" id="A0A0D0A3D2"/>
<feature type="region of interest" description="Disordered" evidence="1">
    <location>
        <begin position="89"/>
        <end position="149"/>
    </location>
</feature>
<evidence type="ECO:0000313" key="4">
    <source>
        <dbReference type="Proteomes" id="UP000054485"/>
    </source>
</evidence>
<protein>
    <submittedName>
        <fullName evidence="3">Uncharacterized protein</fullName>
    </submittedName>
</protein>
<keyword evidence="4" id="KW-1185">Reference proteome</keyword>
<name>A0A0D0A3D2_9AGAM</name>
<evidence type="ECO:0000313" key="3">
    <source>
        <dbReference type="EMBL" id="KIK36216.1"/>
    </source>
</evidence>
<dbReference type="HOGENOM" id="CLU_015091_1_2_1"/>
<dbReference type="InParanoid" id="A0A0D0A3D2"/>
<proteinExistence type="predicted"/>
<keyword evidence="2" id="KW-0812">Transmembrane</keyword>
<dbReference type="Proteomes" id="UP000054485">
    <property type="component" value="Unassembled WGS sequence"/>
</dbReference>
<accession>A0A0D0A3D2</accession>
<dbReference type="EMBL" id="KN835549">
    <property type="protein sequence ID" value="KIK36216.1"/>
    <property type="molecule type" value="Genomic_DNA"/>
</dbReference>
<evidence type="ECO:0000256" key="1">
    <source>
        <dbReference type="SAM" id="MobiDB-lite"/>
    </source>
</evidence>
<keyword evidence="2" id="KW-1133">Transmembrane helix</keyword>
<reference evidence="3 4" key="1">
    <citation type="submission" date="2014-04" db="EMBL/GenBank/DDBJ databases">
        <authorList>
            <consortium name="DOE Joint Genome Institute"/>
            <person name="Kuo A."/>
            <person name="Ruytinx J."/>
            <person name="Rineau F."/>
            <person name="Colpaert J."/>
            <person name="Kohler A."/>
            <person name="Nagy L.G."/>
            <person name="Floudas D."/>
            <person name="Copeland A."/>
            <person name="Barry K.W."/>
            <person name="Cichocki N."/>
            <person name="Veneault-Fourrey C."/>
            <person name="LaButti K."/>
            <person name="Lindquist E.A."/>
            <person name="Lipzen A."/>
            <person name="Lundell T."/>
            <person name="Morin E."/>
            <person name="Murat C."/>
            <person name="Sun H."/>
            <person name="Tunlid A."/>
            <person name="Henrissat B."/>
            <person name="Grigoriev I.V."/>
            <person name="Hibbett D.S."/>
            <person name="Martin F."/>
            <person name="Nordberg H.P."/>
            <person name="Cantor M.N."/>
            <person name="Hua S.X."/>
        </authorList>
    </citation>
    <scope>NUCLEOTIDE SEQUENCE [LARGE SCALE GENOMIC DNA]</scope>
    <source>
        <strain evidence="3 4">UH-Slu-Lm8-n1</strain>
    </source>
</reference>
<keyword evidence="2" id="KW-0472">Membrane</keyword>
<sequence length="544" mass="61386">MHGRYIRMFISWLRHIVKTAAFHSYRSLRSLLSVLLRLIRHSQFVFNEKEGDFQQPSGLALSSQPTINQDKSAPPVTLAVPLFDEHLKSQGHQPGTSLLPPTGGELNARPNSVAYNIQPPGMSSAPLLSMPEPHVRNPAGAPTPPPPAAPRHDITLVPIVPGPQVNRYERHVTIDDLYTAFMVEKGPLDCSEELATTVAGWEPLTHPEGALFFYYPKQRVFTDANVRDPVIAAKIGEAVEKAYKKVHEAKIRMNSLVELALELIVIDGEEKWGYYFIDHDKRVIFWFEDHTSDFLMNSIRGVERKSHIRYALESQYWRHVELFPNKRLLPEDVIVKLKETVMLAQAENITSETCLAPFASDEVDSMLGLVDSLMSSADKQREHSVWIAARFTRLFCNAKFVNFCGQPGARLGVDQSLYGKSNVRSTRILRVMNVFMFGSFDAQSKAIHRIWVDETMVHPRWKNFIDRLTTEWNGYTIYSTVMLAVDISFLAVQSVQAQMVATLLAYLSILCIIGSLVISLILAGQVNDSRRRSAADVVRFLSIL</sequence>
<reference evidence="4" key="2">
    <citation type="submission" date="2015-01" db="EMBL/GenBank/DDBJ databases">
        <title>Evolutionary Origins and Diversification of the Mycorrhizal Mutualists.</title>
        <authorList>
            <consortium name="DOE Joint Genome Institute"/>
            <consortium name="Mycorrhizal Genomics Consortium"/>
            <person name="Kohler A."/>
            <person name="Kuo A."/>
            <person name="Nagy L.G."/>
            <person name="Floudas D."/>
            <person name="Copeland A."/>
            <person name="Barry K.W."/>
            <person name="Cichocki N."/>
            <person name="Veneault-Fourrey C."/>
            <person name="LaButti K."/>
            <person name="Lindquist E.A."/>
            <person name="Lipzen A."/>
            <person name="Lundell T."/>
            <person name="Morin E."/>
            <person name="Murat C."/>
            <person name="Riley R."/>
            <person name="Ohm R."/>
            <person name="Sun H."/>
            <person name="Tunlid A."/>
            <person name="Henrissat B."/>
            <person name="Grigoriev I.V."/>
            <person name="Hibbett D.S."/>
            <person name="Martin F."/>
        </authorList>
    </citation>
    <scope>NUCLEOTIDE SEQUENCE [LARGE SCALE GENOMIC DNA]</scope>
    <source>
        <strain evidence="4">UH-Slu-Lm8-n1</strain>
    </source>
</reference>
<dbReference type="OrthoDB" id="2657661at2759"/>
<dbReference type="STRING" id="930992.A0A0D0A3D2"/>
<organism evidence="3 4">
    <name type="scientific">Suillus luteus UH-Slu-Lm8-n1</name>
    <dbReference type="NCBI Taxonomy" id="930992"/>
    <lineage>
        <taxon>Eukaryota</taxon>
        <taxon>Fungi</taxon>
        <taxon>Dikarya</taxon>
        <taxon>Basidiomycota</taxon>
        <taxon>Agaricomycotina</taxon>
        <taxon>Agaricomycetes</taxon>
        <taxon>Agaricomycetidae</taxon>
        <taxon>Boletales</taxon>
        <taxon>Suillineae</taxon>
        <taxon>Suillaceae</taxon>
        <taxon>Suillus</taxon>
    </lineage>
</organism>